<sequence>MMTDDVSLMPQLLHQAALQAGLVDTIPVMPPWADLHEHSRVDPAMRGKVPADYYGGLWDGMGNWPEYQMTMESAVKWDNLRANVGLKMGYQYAALDVDVTDELLAQVMRHHMDSISGGGWPVRIGQAPKALWIFRVSGEPIKRRQYPMKKEGVEGRQLIEVMGVSSKGRPTQAVIFGTHPSGSQYEWNMPLHVDSIPICTQEQMDNMVGALVEVAKTRGWEPKRATSPNTSDGTGSDLGAEPADVGLVREVVDLIPNDDLEYDDWVSIGYAIKGAMGATGWETFATFSDKAPKVVPATTAQMWNGFKPDGSAGMGKLVFLARQAQGGTLPNGLDDRIRSGALLKGAEKAGMPMVAPVVLQGIDPSYRPPPPVDDPEAHVQPEPPSDWIDLVANDKGEAYANMANAEAYLRNSDSWKECFAFDAFNGRMVILHPLPEDDNMQTPRLMTDADYRATHKWFQRRMWPKISKGDVIDAVDSVAESNVYEPVQDYLRAVKWDGVPRLDTWLVNYAGVDCGVDPAVINYNAQIGRKWLISAVARAMQPGCQADYALILEGLQGVGKSSLFGALCPDPDWFGDSLPDFHTKDASEYLHGKWIVELSELTNVLKSEVEDMRRFLTRKVENFRASYARLHEKHPRRVVFAGSTNRDDYLKDAEGERRFWITRCVMPLDVAGLAAIRDQLWAEAYAAYMSGENWYLDDHTEAYARNVQRMRVPKHEWERELALFLSDKHEVTVTMCCNAMQLSEYGKRNVRMEREVGIALRNIGWVSSGRQFTQQPYVGQSAFIRD</sequence>
<dbReference type="Pfam" id="PF05272">
    <property type="entry name" value="VapE-like_dom"/>
    <property type="match status" value="1"/>
</dbReference>
<dbReference type="InterPro" id="IPR007936">
    <property type="entry name" value="VapE-like_dom"/>
</dbReference>
<dbReference type="Pfam" id="PF08707">
    <property type="entry name" value="PriCT_2"/>
    <property type="match status" value="1"/>
</dbReference>
<dbReference type="InterPro" id="IPR014819">
    <property type="entry name" value="PriCT_2"/>
</dbReference>
<feature type="domain" description="Virulence-associated protein E-like" evidence="2">
    <location>
        <begin position="491"/>
        <end position="710"/>
    </location>
</feature>
<evidence type="ECO:0000313" key="5">
    <source>
        <dbReference type="Proteomes" id="UP000252706"/>
    </source>
</evidence>
<dbReference type="SUPFAM" id="SSF52540">
    <property type="entry name" value="P-loop containing nucleoside triphosphate hydrolases"/>
    <property type="match status" value="1"/>
</dbReference>
<evidence type="ECO:0000313" key="4">
    <source>
        <dbReference type="EMBL" id="RBW56812.1"/>
    </source>
</evidence>
<evidence type="ECO:0000256" key="1">
    <source>
        <dbReference type="SAM" id="MobiDB-lite"/>
    </source>
</evidence>
<dbReference type="PANTHER" id="PTHR34985">
    <property type="entry name" value="SLR0554 PROTEIN"/>
    <property type="match status" value="1"/>
</dbReference>
<protein>
    <submittedName>
        <fullName evidence="4">Uncharacterized protein</fullName>
    </submittedName>
</protein>
<proteinExistence type="predicted"/>
<dbReference type="AlphaFoldDB" id="A0A366X478"/>
<dbReference type="GO" id="GO:0016817">
    <property type="term" value="F:hydrolase activity, acting on acid anhydrides"/>
    <property type="evidence" value="ECO:0007669"/>
    <property type="project" value="InterPro"/>
</dbReference>
<name>A0A366X478_9RHOB</name>
<reference evidence="4 5" key="1">
    <citation type="submission" date="2018-07" db="EMBL/GenBank/DDBJ databases">
        <title>Modular assembly of carbohydrate-degrading microbial communities in the ocean.</title>
        <authorList>
            <person name="Enke T.N."/>
            <person name="Datta M.S."/>
            <person name="Schwartzman J.A."/>
            <person name="Cermak N."/>
            <person name="Schmitz D.A."/>
            <person name="Barrere J."/>
            <person name="Cordero O.X."/>
        </authorList>
    </citation>
    <scope>NUCLEOTIDE SEQUENCE [LARGE SCALE GENOMIC DNA]</scope>
    <source>
        <strain evidence="4 5">C3M10</strain>
    </source>
</reference>
<evidence type="ECO:0000259" key="2">
    <source>
        <dbReference type="Pfam" id="PF05272"/>
    </source>
</evidence>
<dbReference type="OrthoDB" id="9763644at2"/>
<organism evidence="4 5">
    <name type="scientific">Phaeobacter gallaeciensis</name>
    <dbReference type="NCBI Taxonomy" id="60890"/>
    <lineage>
        <taxon>Bacteria</taxon>
        <taxon>Pseudomonadati</taxon>
        <taxon>Pseudomonadota</taxon>
        <taxon>Alphaproteobacteria</taxon>
        <taxon>Rhodobacterales</taxon>
        <taxon>Roseobacteraceae</taxon>
        <taxon>Phaeobacter</taxon>
    </lineage>
</organism>
<dbReference type="EMBL" id="QOCE01000025">
    <property type="protein sequence ID" value="RBW56812.1"/>
    <property type="molecule type" value="Genomic_DNA"/>
</dbReference>
<dbReference type="Proteomes" id="UP000252706">
    <property type="component" value="Unassembled WGS sequence"/>
</dbReference>
<dbReference type="InterPro" id="IPR027417">
    <property type="entry name" value="P-loop_NTPase"/>
</dbReference>
<feature type="region of interest" description="Disordered" evidence="1">
    <location>
        <begin position="219"/>
        <end position="241"/>
    </location>
</feature>
<gene>
    <name evidence="4" type="ORF">DS909_08900</name>
</gene>
<accession>A0A366X478</accession>
<evidence type="ECO:0000259" key="3">
    <source>
        <dbReference type="Pfam" id="PF08707"/>
    </source>
</evidence>
<comment type="caution">
    <text evidence="4">The sequence shown here is derived from an EMBL/GenBank/DDBJ whole genome shotgun (WGS) entry which is preliminary data.</text>
</comment>
<dbReference type="PANTHER" id="PTHR34985:SF1">
    <property type="entry name" value="SLR0554 PROTEIN"/>
    <property type="match status" value="1"/>
</dbReference>
<feature type="domain" description="Primase C-terminal 2" evidence="3">
    <location>
        <begin position="249"/>
        <end position="321"/>
    </location>
</feature>